<dbReference type="CDD" id="cd08276">
    <property type="entry name" value="MDR7"/>
    <property type="match status" value="1"/>
</dbReference>
<dbReference type="InterPro" id="IPR013154">
    <property type="entry name" value="ADH-like_N"/>
</dbReference>
<dbReference type="Pfam" id="PF08240">
    <property type="entry name" value="ADH_N"/>
    <property type="match status" value="1"/>
</dbReference>
<proteinExistence type="predicted"/>
<organism evidence="2 3">
    <name type="scientific">Rhizorhabdus histidinilytica</name>
    <dbReference type="NCBI Taxonomy" id="439228"/>
    <lineage>
        <taxon>Bacteria</taxon>
        <taxon>Pseudomonadati</taxon>
        <taxon>Pseudomonadota</taxon>
        <taxon>Alphaproteobacteria</taxon>
        <taxon>Sphingomonadales</taxon>
        <taxon>Sphingomonadaceae</taxon>
        <taxon>Rhizorhabdus</taxon>
    </lineage>
</organism>
<dbReference type="RefSeq" id="WP_079649131.1">
    <property type="nucleotide sequence ID" value="NZ_FUYM01000007.1"/>
</dbReference>
<dbReference type="GO" id="GO:0016491">
    <property type="term" value="F:oxidoreductase activity"/>
    <property type="evidence" value="ECO:0007669"/>
    <property type="project" value="InterPro"/>
</dbReference>
<dbReference type="InterPro" id="IPR052711">
    <property type="entry name" value="Zinc_ADH-like"/>
</dbReference>
<sequence length="340" mass="35499">MTIRAILVNTAPGDPRLIFTERPMPVPGKGEVVVKVSAVSLNRRDLSFLNRQHPGRPAVPIIPCSDMAGHVAAVGSDVAGLEIGSPVISLFLPDWKDGIPPETVMRPAFGGPADGVAAEYCLVPAASVITGVPAHLDAYQAASLPCAGLTAWAAVTAGVEPLGPGKLLVVEGTGGVATFAAQFALASGADVAVVSRSGEKLVAMRQLGARYLIDRGRTPDWGAEVRRLAGGADVIIDHGDDHDFRQAVQAARTGAVISLVGGAANNSLTLNSRTVFTRLLRVQGIAAGSTAIAREMFTFIERHRIVPVIGKLFDYEEAAEAFDALERGDIMGNICLSLAR</sequence>
<reference evidence="3" key="1">
    <citation type="submission" date="2017-02" db="EMBL/GenBank/DDBJ databases">
        <authorList>
            <person name="Varghese N."/>
            <person name="Submissions S."/>
        </authorList>
    </citation>
    <scope>NUCLEOTIDE SEQUENCE [LARGE SCALE GENOMIC DNA]</scope>
    <source>
        <strain evidence="3">UM2</strain>
    </source>
</reference>
<dbReference type="EMBL" id="FUYM01000007">
    <property type="protein sequence ID" value="SKB83751.1"/>
    <property type="molecule type" value="Genomic_DNA"/>
</dbReference>
<dbReference type="SMART" id="SM00829">
    <property type="entry name" value="PKS_ER"/>
    <property type="match status" value="1"/>
</dbReference>
<dbReference type="SUPFAM" id="SSF51735">
    <property type="entry name" value="NAD(P)-binding Rossmann-fold domains"/>
    <property type="match status" value="1"/>
</dbReference>
<dbReference type="PANTHER" id="PTHR45033:SF2">
    <property type="entry name" value="ZINC-TYPE ALCOHOL DEHYDROGENASE-LIKE PROTEIN C1773.06C"/>
    <property type="match status" value="1"/>
</dbReference>
<dbReference type="InterPro" id="IPR036291">
    <property type="entry name" value="NAD(P)-bd_dom_sf"/>
</dbReference>
<protein>
    <submittedName>
        <fullName evidence="2">D-arabinose 1-dehydrogenase, Zn-dependent alcohol dehydrogenase family</fullName>
    </submittedName>
</protein>
<dbReference type="AlphaFoldDB" id="A0A1T5EIN2"/>
<keyword evidence="3" id="KW-1185">Reference proteome</keyword>
<dbReference type="Gene3D" id="3.40.50.720">
    <property type="entry name" value="NAD(P)-binding Rossmann-like Domain"/>
    <property type="match status" value="1"/>
</dbReference>
<dbReference type="Proteomes" id="UP000189818">
    <property type="component" value="Unassembled WGS sequence"/>
</dbReference>
<dbReference type="InterPro" id="IPR013149">
    <property type="entry name" value="ADH-like_C"/>
</dbReference>
<dbReference type="InterPro" id="IPR020843">
    <property type="entry name" value="ER"/>
</dbReference>
<dbReference type="Pfam" id="PF00107">
    <property type="entry name" value="ADH_zinc_N"/>
    <property type="match status" value="1"/>
</dbReference>
<evidence type="ECO:0000259" key="1">
    <source>
        <dbReference type="SMART" id="SM00829"/>
    </source>
</evidence>
<dbReference type="Gene3D" id="3.90.180.10">
    <property type="entry name" value="Medium-chain alcohol dehydrogenases, catalytic domain"/>
    <property type="match status" value="1"/>
</dbReference>
<dbReference type="OrthoDB" id="9790818at2"/>
<evidence type="ECO:0000313" key="3">
    <source>
        <dbReference type="Proteomes" id="UP000189818"/>
    </source>
</evidence>
<dbReference type="PANTHER" id="PTHR45033">
    <property type="match status" value="1"/>
</dbReference>
<dbReference type="SUPFAM" id="SSF50129">
    <property type="entry name" value="GroES-like"/>
    <property type="match status" value="1"/>
</dbReference>
<gene>
    <name evidence="2" type="ORF">SAMN06295920_10727</name>
</gene>
<accession>A0A1T5EIN2</accession>
<feature type="domain" description="Enoyl reductase (ER)" evidence="1">
    <location>
        <begin position="13"/>
        <end position="336"/>
    </location>
</feature>
<evidence type="ECO:0000313" key="2">
    <source>
        <dbReference type="EMBL" id="SKB83751.1"/>
    </source>
</evidence>
<dbReference type="STRING" id="439228.SAMN06295920_10727"/>
<dbReference type="InterPro" id="IPR011032">
    <property type="entry name" value="GroES-like_sf"/>
</dbReference>
<name>A0A1T5EIN2_9SPHN</name>